<feature type="transmembrane region" description="Helical" evidence="6">
    <location>
        <begin position="84"/>
        <end position="101"/>
    </location>
</feature>
<accession>A0A8B3FGS1</accession>
<evidence type="ECO:0000256" key="2">
    <source>
        <dbReference type="ARBA" id="ARBA00009694"/>
    </source>
</evidence>
<feature type="transmembrane region" description="Helical" evidence="6">
    <location>
        <begin position="20"/>
        <end position="38"/>
    </location>
</feature>
<keyword evidence="5 6" id="KW-0472">Membrane</keyword>
<evidence type="ECO:0000256" key="6">
    <source>
        <dbReference type="SAM" id="Phobius"/>
    </source>
</evidence>
<dbReference type="PANTHER" id="PTHR43461:SF1">
    <property type="entry name" value="TRANSMEMBRANE PROTEIN 256"/>
    <property type="match status" value="1"/>
</dbReference>
<comment type="caution">
    <text evidence="7">The sequence shown here is derived from an EMBL/GenBank/DDBJ whole genome shotgun (WGS) entry which is preliminary data.</text>
</comment>
<dbReference type="OrthoDB" id="9802121at2"/>
<reference evidence="7 8" key="1">
    <citation type="journal article" date="2018" name="BMC Genomics">
        <title>High genomic variability in the plant pathogenic bacterium Pectobacterium parmentieri deciphered from de novo assembled complete genomes.</title>
        <authorList>
            <person name="Zoledowska S."/>
            <person name="Motyka-Pomagruk A."/>
            <person name="Sledz W."/>
            <person name="Mengoni A."/>
            <person name="Lojkowska E."/>
        </authorList>
    </citation>
    <scope>NUCLEOTIDE SEQUENCE [LARGE SCALE GENOMIC DNA]</scope>
    <source>
        <strain evidence="7 8">IFB5626</strain>
    </source>
</reference>
<comment type="similarity">
    <text evidence="2">Belongs to the UPF0382 family.</text>
</comment>
<dbReference type="PANTHER" id="PTHR43461">
    <property type="entry name" value="TRANSMEMBRANE PROTEIN 256"/>
    <property type="match status" value="1"/>
</dbReference>
<evidence type="ECO:0008006" key="9">
    <source>
        <dbReference type="Google" id="ProtNLM"/>
    </source>
</evidence>
<evidence type="ECO:0000313" key="8">
    <source>
        <dbReference type="Proteomes" id="UP000269665"/>
    </source>
</evidence>
<organism evidence="7 8">
    <name type="scientific">Pectobacterium parmentieri</name>
    <dbReference type="NCBI Taxonomy" id="1905730"/>
    <lineage>
        <taxon>Bacteria</taxon>
        <taxon>Pseudomonadati</taxon>
        <taxon>Pseudomonadota</taxon>
        <taxon>Gammaproteobacteria</taxon>
        <taxon>Enterobacterales</taxon>
        <taxon>Pectobacteriaceae</taxon>
        <taxon>Pectobacterium</taxon>
    </lineage>
</organism>
<dbReference type="AlphaFoldDB" id="A0A8B3FGS1"/>
<evidence type="ECO:0000256" key="3">
    <source>
        <dbReference type="ARBA" id="ARBA00022692"/>
    </source>
</evidence>
<name>A0A8B3FGS1_PECPM</name>
<dbReference type="InterPro" id="IPR006696">
    <property type="entry name" value="DUF423"/>
</dbReference>
<dbReference type="GO" id="GO:0005886">
    <property type="term" value="C:plasma membrane"/>
    <property type="evidence" value="ECO:0007669"/>
    <property type="project" value="TreeGrafter"/>
</dbReference>
<evidence type="ECO:0000256" key="5">
    <source>
        <dbReference type="ARBA" id="ARBA00023136"/>
    </source>
</evidence>
<evidence type="ECO:0000256" key="1">
    <source>
        <dbReference type="ARBA" id="ARBA00004141"/>
    </source>
</evidence>
<dbReference type="EMBL" id="PSZG01000001">
    <property type="protein sequence ID" value="RKO77388.1"/>
    <property type="molecule type" value="Genomic_DNA"/>
</dbReference>
<evidence type="ECO:0000313" key="7">
    <source>
        <dbReference type="EMBL" id="RKO77388.1"/>
    </source>
</evidence>
<feature type="transmembrane region" description="Helical" evidence="6">
    <location>
        <begin position="45"/>
        <end position="64"/>
    </location>
</feature>
<protein>
    <recommendedName>
        <fullName evidence="9">DUF423 domain-containing protein</fullName>
    </recommendedName>
</protein>
<feature type="transmembrane region" description="Helical" evidence="6">
    <location>
        <begin position="137"/>
        <end position="161"/>
    </location>
</feature>
<dbReference type="NCBIfam" id="NF008125">
    <property type="entry name" value="PRK10873.1"/>
    <property type="match status" value="1"/>
</dbReference>
<dbReference type="Pfam" id="PF04241">
    <property type="entry name" value="DUF423"/>
    <property type="match status" value="1"/>
</dbReference>
<sequence length="171" mass="19134">MAQSELTWMYLQRLYDLSVTTAQRLLSATLFIGINVQVITMNSRFMLMFAAISGFIFVALGAFGSHVLSKTLGATELGWLKTGLEYQAFHTLAILALAVAMQQRTNLWFYWSSVFLALGTVLFSGSLYCLALSHLKLWVYVTPIGGACFLVGWILMLIGALRLKRKAERHE</sequence>
<dbReference type="Proteomes" id="UP000269665">
    <property type="component" value="Unassembled WGS sequence"/>
</dbReference>
<proteinExistence type="inferred from homology"/>
<gene>
    <name evidence="7" type="ORF">C5E00_11570</name>
</gene>
<keyword evidence="3 6" id="KW-0812">Transmembrane</keyword>
<evidence type="ECO:0000256" key="4">
    <source>
        <dbReference type="ARBA" id="ARBA00022989"/>
    </source>
</evidence>
<keyword evidence="4 6" id="KW-1133">Transmembrane helix</keyword>
<comment type="subcellular location">
    <subcellularLocation>
        <location evidence="1">Membrane</location>
        <topology evidence="1">Multi-pass membrane protein</topology>
    </subcellularLocation>
</comment>
<feature type="transmembrane region" description="Helical" evidence="6">
    <location>
        <begin position="108"/>
        <end position="131"/>
    </location>
</feature>